<comment type="similarity">
    <text evidence="1">Belongs to the glycosyltransferase 34 family.</text>
</comment>
<dbReference type="Proteomes" id="UP001149165">
    <property type="component" value="Unassembled WGS sequence"/>
</dbReference>
<proteinExistence type="inferred from homology"/>
<evidence type="ECO:0000313" key="7">
    <source>
        <dbReference type="Proteomes" id="UP001149165"/>
    </source>
</evidence>
<organism evidence="6 7">
    <name type="scientific">Penicillium angulare</name>
    <dbReference type="NCBI Taxonomy" id="116970"/>
    <lineage>
        <taxon>Eukaryota</taxon>
        <taxon>Fungi</taxon>
        <taxon>Dikarya</taxon>
        <taxon>Ascomycota</taxon>
        <taxon>Pezizomycotina</taxon>
        <taxon>Eurotiomycetes</taxon>
        <taxon>Eurotiomycetidae</taxon>
        <taxon>Eurotiales</taxon>
        <taxon>Aspergillaceae</taxon>
        <taxon>Penicillium</taxon>
    </lineage>
</organism>
<dbReference type="PANTHER" id="PTHR31306">
    <property type="entry name" value="ALPHA-1,6-MANNOSYLTRANSFERASE MNN11-RELATED"/>
    <property type="match status" value="1"/>
</dbReference>
<dbReference type="GO" id="GO:0006487">
    <property type="term" value="P:protein N-linked glycosylation"/>
    <property type="evidence" value="ECO:0007669"/>
    <property type="project" value="TreeGrafter"/>
</dbReference>
<evidence type="ECO:0000256" key="1">
    <source>
        <dbReference type="ARBA" id="ARBA00005664"/>
    </source>
</evidence>
<protein>
    <recommendedName>
        <fullName evidence="8">Galactosyl transferase</fullName>
    </recommendedName>
</protein>
<dbReference type="EMBL" id="JAPQKH010000008">
    <property type="protein sequence ID" value="KAJ5083134.1"/>
    <property type="molecule type" value="Genomic_DNA"/>
</dbReference>
<reference evidence="6" key="1">
    <citation type="submission" date="2022-11" db="EMBL/GenBank/DDBJ databases">
        <authorList>
            <person name="Petersen C."/>
        </authorList>
    </citation>
    <scope>NUCLEOTIDE SEQUENCE</scope>
    <source>
        <strain evidence="6">IBT 30069</strain>
    </source>
</reference>
<keyword evidence="7" id="KW-1185">Reference proteome</keyword>
<keyword evidence="3" id="KW-0808">Transferase</keyword>
<sequence length="315" mass="35605">MQFALPPRKSPHRLPKSSQLPPYRRTQLKTIAVCACLVLSILYLLSYFFSASTASIGAPVGTSGVVIVTLLDREHFSESYIKKIVTNREDYANRHGYTNFFASLSDYDEAVGDSPKSWATVPAVRHAMASYPHAAHFFHLSPHALIMNPSRSLKSLLLDSSRLESLMLKDLPVVPPDSIIKTFSHLKEKDIDLVITQDSDDLNPGSFMLRNGDFARFFLDLWFDPLFRSYNFAKAEAHGLDHIMQWHPTVLARTALVPQRVLSAYSKDSHGASTDGMYHDGDFLIRFPGCDNLQVKECTEMEPYYMIWQKKIKSG</sequence>
<dbReference type="Gene3D" id="3.90.550.10">
    <property type="entry name" value="Spore Coat Polysaccharide Biosynthesis Protein SpsA, Chain A"/>
    <property type="match status" value="1"/>
</dbReference>
<reference evidence="6" key="2">
    <citation type="journal article" date="2023" name="IMA Fungus">
        <title>Comparative genomic study of the Penicillium genus elucidates a diverse pangenome and 15 lateral gene transfer events.</title>
        <authorList>
            <person name="Petersen C."/>
            <person name="Sorensen T."/>
            <person name="Nielsen M.R."/>
            <person name="Sondergaard T.E."/>
            <person name="Sorensen J.L."/>
            <person name="Fitzpatrick D.A."/>
            <person name="Frisvad J.C."/>
            <person name="Nielsen K.L."/>
        </authorList>
    </citation>
    <scope>NUCLEOTIDE SEQUENCE</scope>
    <source>
        <strain evidence="6">IBT 30069</strain>
    </source>
</reference>
<evidence type="ECO:0000256" key="2">
    <source>
        <dbReference type="ARBA" id="ARBA00022676"/>
    </source>
</evidence>
<evidence type="ECO:0000313" key="6">
    <source>
        <dbReference type="EMBL" id="KAJ5083134.1"/>
    </source>
</evidence>
<dbReference type="InterPro" id="IPR008630">
    <property type="entry name" value="Glyco_trans_34"/>
</dbReference>
<evidence type="ECO:0008006" key="8">
    <source>
        <dbReference type="Google" id="ProtNLM"/>
    </source>
</evidence>
<dbReference type="Pfam" id="PF05637">
    <property type="entry name" value="Glyco_transf_34"/>
    <property type="match status" value="1"/>
</dbReference>
<dbReference type="FunFam" id="3.90.550.10:FF:000149">
    <property type="entry name" value="Alpha-1,6-mannosyltransferase subunit"/>
    <property type="match status" value="1"/>
</dbReference>
<dbReference type="PANTHER" id="PTHR31306:SF10">
    <property type="entry name" value="ALPHA-1,6-MANNOSYLTRANSFERASE MNN11-RELATED"/>
    <property type="match status" value="1"/>
</dbReference>
<evidence type="ECO:0000256" key="4">
    <source>
        <dbReference type="SAM" id="MobiDB-lite"/>
    </source>
</evidence>
<dbReference type="AlphaFoldDB" id="A0A9W9EJV6"/>
<dbReference type="InterPro" id="IPR029044">
    <property type="entry name" value="Nucleotide-diphossugar_trans"/>
</dbReference>
<feature type="transmembrane region" description="Helical" evidence="5">
    <location>
        <begin position="30"/>
        <end position="49"/>
    </location>
</feature>
<accession>A0A9W9EJV6</accession>
<feature type="region of interest" description="Disordered" evidence="4">
    <location>
        <begin position="1"/>
        <end position="20"/>
    </location>
</feature>
<gene>
    <name evidence="6" type="ORF">N7456_012561</name>
</gene>
<dbReference type="GO" id="GO:0000009">
    <property type="term" value="F:alpha-1,6-mannosyltransferase activity"/>
    <property type="evidence" value="ECO:0007669"/>
    <property type="project" value="TreeGrafter"/>
</dbReference>
<name>A0A9W9EJV6_9EURO</name>
<comment type="caution">
    <text evidence="6">The sequence shown here is derived from an EMBL/GenBank/DDBJ whole genome shotgun (WGS) entry which is preliminary data.</text>
</comment>
<evidence type="ECO:0000256" key="3">
    <source>
        <dbReference type="ARBA" id="ARBA00022679"/>
    </source>
</evidence>
<keyword evidence="5" id="KW-1133">Transmembrane helix</keyword>
<keyword evidence="2" id="KW-0328">Glycosyltransferase</keyword>
<keyword evidence="5" id="KW-0472">Membrane</keyword>
<keyword evidence="5" id="KW-0812">Transmembrane</keyword>
<dbReference type="GO" id="GO:0000136">
    <property type="term" value="C:mannan polymerase complex"/>
    <property type="evidence" value="ECO:0007669"/>
    <property type="project" value="TreeGrafter"/>
</dbReference>
<evidence type="ECO:0000256" key="5">
    <source>
        <dbReference type="SAM" id="Phobius"/>
    </source>
</evidence>
<dbReference type="OrthoDB" id="205108at2759"/>